<name>A0A9P6T3Q9_9FUNG</name>
<dbReference type="PROSITE" id="PS50181">
    <property type="entry name" value="FBOX"/>
    <property type="match status" value="1"/>
</dbReference>
<gene>
    <name evidence="3" type="ORF">BGZ80_010728</name>
</gene>
<organism evidence="3 4">
    <name type="scientific">Entomortierella chlamydospora</name>
    <dbReference type="NCBI Taxonomy" id="101097"/>
    <lineage>
        <taxon>Eukaryota</taxon>
        <taxon>Fungi</taxon>
        <taxon>Fungi incertae sedis</taxon>
        <taxon>Mucoromycota</taxon>
        <taxon>Mortierellomycotina</taxon>
        <taxon>Mortierellomycetes</taxon>
        <taxon>Mortierellales</taxon>
        <taxon>Mortierellaceae</taxon>
        <taxon>Entomortierella</taxon>
    </lineage>
</organism>
<proteinExistence type="predicted"/>
<evidence type="ECO:0000259" key="2">
    <source>
        <dbReference type="PROSITE" id="PS50181"/>
    </source>
</evidence>
<protein>
    <recommendedName>
        <fullName evidence="2">F-box domain-containing protein</fullName>
    </recommendedName>
</protein>
<evidence type="ECO:0000313" key="3">
    <source>
        <dbReference type="EMBL" id="KAG0022962.1"/>
    </source>
</evidence>
<dbReference type="Pfam" id="PF12937">
    <property type="entry name" value="F-box-like"/>
    <property type="match status" value="1"/>
</dbReference>
<evidence type="ECO:0000256" key="1">
    <source>
        <dbReference type="SAM" id="MobiDB-lite"/>
    </source>
</evidence>
<dbReference type="Gene3D" id="1.20.1280.50">
    <property type="match status" value="1"/>
</dbReference>
<sequence>MTILMQDAMTDNNNGMDVADMQPSLKDVLNSIRSIPYLQPQERRVVLRELVASCDENDTQILQRLLGQTTKSGFDVVSALPVEVSHKIFLYLEGMDLVRCRAVCRPWRALIKGDSGLWKTKIMAWNPAECAILIDNYPRSQLFGARMPSMSQKRMDGQVHNDILTTTAARRGGGRETKREILLDNIANQLDFIGWELTMIQELALKQNWRHGRYAYEMTMTLAKNIKPIILAWPFLILVDEWPKLYKISLKDVRRDRFRVIPVGDKDYTKVVDLQDYGSVSCVAWDSFSFATGLPDLLEEHSQDESHFPLAFGGFLRSVRLCNPDTKTGIALPDVHHSSPLHLCFLRDQILSVTLDGQITFFQKGMDYRPQRSCTVETKVLQIAPVNFGEKFFEREHNGDIVSWREVICLGYEDGVIIKDEHSHTLCHILLEVGSKLLQFQAIADDTPPYRNELLILFEDPNTRLRRVLRVKLRPGLLDLQEDIAISTEYAQNISGESEDEEEEVEEEEGMGTDRLEESENERIRRLEAARIPKRGRLINLNDFAGHKAACRVLAMDHARIVLGMGPKVVKILCLV</sequence>
<dbReference type="AlphaFoldDB" id="A0A9P6T3Q9"/>
<dbReference type="EMBL" id="JAAAID010000078">
    <property type="protein sequence ID" value="KAG0022962.1"/>
    <property type="molecule type" value="Genomic_DNA"/>
</dbReference>
<reference evidence="3" key="1">
    <citation type="journal article" date="2020" name="Fungal Divers.">
        <title>Resolving the Mortierellaceae phylogeny through synthesis of multi-gene phylogenetics and phylogenomics.</title>
        <authorList>
            <person name="Vandepol N."/>
            <person name="Liber J."/>
            <person name="Desiro A."/>
            <person name="Na H."/>
            <person name="Kennedy M."/>
            <person name="Barry K."/>
            <person name="Grigoriev I.V."/>
            <person name="Miller A.N."/>
            <person name="O'Donnell K."/>
            <person name="Stajich J.E."/>
            <person name="Bonito G."/>
        </authorList>
    </citation>
    <scope>NUCLEOTIDE SEQUENCE</scope>
    <source>
        <strain evidence="3">NRRL 2769</strain>
    </source>
</reference>
<dbReference type="InterPro" id="IPR036047">
    <property type="entry name" value="F-box-like_dom_sf"/>
</dbReference>
<feature type="region of interest" description="Disordered" evidence="1">
    <location>
        <begin position="493"/>
        <end position="520"/>
    </location>
</feature>
<accession>A0A9P6T3Q9</accession>
<dbReference type="InterPro" id="IPR036322">
    <property type="entry name" value="WD40_repeat_dom_sf"/>
</dbReference>
<feature type="domain" description="F-box" evidence="2">
    <location>
        <begin position="74"/>
        <end position="121"/>
    </location>
</feature>
<feature type="compositionally biased region" description="Acidic residues" evidence="1">
    <location>
        <begin position="497"/>
        <end position="511"/>
    </location>
</feature>
<dbReference type="SUPFAM" id="SSF50978">
    <property type="entry name" value="WD40 repeat-like"/>
    <property type="match status" value="1"/>
</dbReference>
<comment type="caution">
    <text evidence="3">The sequence shown here is derived from an EMBL/GenBank/DDBJ whole genome shotgun (WGS) entry which is preliminary data.</text>
</comment>
<keyword evidence="4" id="KW-1185">Reference proteome</keyword>
<dbReference type="InterPro" id="IPR001810">
    <property type="entry name" value="F-box_dom"/>
</dbReference>
<evidence type="ECO:0000313" key="4">
    <source>
        <dbReference type="Proteomes" id="UP000703661"/>
    </source>
</evidence>
<dbReference type="Proteomes" id="UP000703661">
    <property type="component" value="Unassembled WGS sequence"/>
</dbReference>
<dbReference type="SUPFAM" id="SSF81383">
    <property type="entry name" value="F-box domain"/>
    <property type="match status" value="1"/>
</dbReference>
<dbReference type="SMART" id="SM00256">
    <property type="entry name" value="FBOX"/>
    <property type="match status" value="1"/>
</dbReference>